<keyword evidence="1" id="KW-0493">Microtubule</keyword>
<dbReference type="Gene3D" id="3.40.850.10">
    <property type="entry name" value="Kinesin motor domain"/>
    <property type="match status" value="1"/>
</dbReference>
<feature type="domain" description="Kinesin motor" evidence="8">
    <location>
        <begin position="86"/>
        <end position="454"/>
    </location>
</feature>
<feature type="compositionally biased region" description="Basic residues" evidence="7">
    <location>
        <begin position="116"/>
        <end position="127"/>
    </location>
</feature>
<feature type="binding site" evidence="5">
    <location>
        <begin position="210"/>
        <end position="217"/>
    </location>
    <ligand>
        <name>ATP</name>
        <dbReference type="ChEBI" id="CHEBI:30616"/>
    </ligand>
</feature>
<feature type="region of interest" description="Disordered" evidence="7">
    <location>
        <begin position="503"/>
        <end position="536"/>
    </location>
</feature>
<dbReference type="PANTHER" id="PTHR24115">
    <property type="entry name" value="KINESIN-RELATED"/>
    <property type="match status" value="1"/>
</dbReference>
<dbReference type="InterPro" id="IPR036961">
    <property type="entry name" value="Kinesin_motor_dom_sf"/>
</dbReference>
<keyword evidence="2 5" id="KW-0547">Nucleotide-binding</keyword>
<comment type="caution">
    <text evidence="9">The sequence shown here is derived from an EMBL/GenBank/DDBJ whole genome shotgun (WGS) entry which is preliminary data.</text>
</comment>
<keyword evidence="3 5" id="KW-0067">ATP-binding</keyword>
<dbReference type="Proteomes" id="UP000197138">
    <property type="component" value="Unassembled WGS sequence"/>
</dbReference>
<evidence type="ECO:0000256" key="3">
    <source>
        <dbReference type="ARBA" id="ARBA00022840"/>
    </source>
</evidence>
<accession>A0A218X8A0</accession>
<feature type="compositionally biased region" description="Polar residues" evidence="7">
    <location>
        <begin position="824"/>
        <end position="835"/>
    </location>
</feature>
<evidence type="ECO:0000256" key="1">
    <source>
        <dbReference type="ARBA" id="ARBA00022701"/>
    </source>
</evidence>
<dbReference type="GO" id="GO:0016887">
    <property type="term" value="F:ATP hydrolysis activity"/>
    <property type="evidence" value="ECO:0007669"/>
    <property type="project" value="TreeGrafter"/>
</dbReference>
<evidence type="ECO:0000256" key="5">
    <source>
        <dbReference type="PROSITE-ProRule" id="PRU00283"/>
    </source>
</evidence>
<evidence type="ECO:0000313" key="10">
    <source>
        <dbReference type="Proteomes" id="UP000197138"/>
    </source>
</evidence>
<dbReference type="PRINTS" id="PR00380">
    <property type="entry name" value="KINESINHEAVY"/>
</dbReference>
<dbReference type="GO" id="GO:0007018">
    <property type="term" value="P:microtubule-based movement"/>
    <property type="evidence" value="ECO:0007669"/>
    <property type="project" value="InterPro"/>
</dbReference>
<dbReference type="SUPFAM" id="SSF52540">
    <property type="entry name" value="P-loop containing nucleoside triphosphate hydrolases"/>
    <property type="match status" value="1"/>
</dbReference>
<feature type="compositionally biased region" description="Basic and acidic residues" evidence="7">
    <location>
        <begin position="771"/>
        <end position="780"/>
    </location>
</feature>
<dbReference type="InterPro" id="IPR027640">
    <property type="entry name" value="Kinesin-like_fam"/>
</dbReference>
<feature type="region of interest" description="Disordered" evidence="7">
    <location>
        <begin position="1"/>
        <end position="54"/>
    </location>
</feature>
<dbReference type="SMART" id="SM00129">
    <property type="entry name" value="KISc"/>
    <property type="match status" value="1"/>
</dbReference>
<dbReference type="AlphaFoldDB" id="A0A218X8A0"/>
<keyword evidence="6" id="KW-0175">Coiled coil</keyword>
<evidence type="ECO:0000256" key="6">
    <source>
        <dbReference type="SAM" id="Coils"/>
    </source>
</evidence>
<feature type="compositionally biased region" description="Basic and acidic residues" evidence="7">
    <location>
        <begin position="966"/>
        <end position="976"/>
    </location>
</feature>
<evidence type="ECO:0000256" key="4">
    <source>
        <dbReference type="ARBA" id="ARBA00023175"/>
    </source>
</evidence>
<evidence type="ECO:0000313" key="9">
    <source>
        <dbReference type="EMBL" id="OWM80929.1"/>
    </source>
</evidence>
<dbReference type="GO" id="GO:0003777">
    <property type="term" value="F:microtubule motor activity"/>
    <property type="evidence" value="ECO:0007669"/>
    <property type="project" value="InterPro"/>
</dbReference>
<feature type="compositionally biased region" description="Pro residues" evidence="7">
    <location>
        <begin position="65"/>
        <end position="79"/>
    </location>
</feature>
<dbReference type="InterPro" id="IPR027417">
    <property type="entry name" value="P-loop_NTPase"/>
</dbReference>
<dbReference type="GO" id="GO:0005874">
    <property type="term" value="C:microtubule"/>
    <property type="evidence" value="ECO:0007669"/>
    <property type="project" value="UniProtKB-KW"/>
</dbReference>
<proteinExistence type="inferred from homology"/>
<feature type="compositionally biased region" description="Basic and acidic residues" evidence="7">
    <location>
        <begin position="103"/>
        <end position="114"/>
    </location>
</feature>
<dbReference type="PANTHER" id="PTHR24115:SF1008">
    <property type="entry name" value="KINESIN-LIKE PROTEIN SUBITO"/>
    <property type="match status" value="1"/>
</dbReference>
<gene>
    <name evidence="9" type="ORF">CDL15_Pgr006960</name>
</gene>
<feature type="region of interest" description="Disordered" evidence="7">
    <location>
        <begin position="808"/>
        <end position="866"/>
    </location>
</feature>
<dbReference type="GO" id="GO:0005524">
    <property type="term" value="F:ATP binding"/>
    <property type="evidence" value="ECO:0007669"/>
    <property type="project" value="UniProtKB-UniRule"/>
</dbReference>
<protein>
    <recommendedName>
        <fullName evidence="8">Kinesin motor domain-containing protein</fullName>
    </recommendedName>
</protein>
<dbReference type="GO" id="GO:0008017">
    <property type="term" value="F:microtubule binding"/>
    <property type="evidence" value="ECO:0007669"/>
    <property type="project" value="InterPro"/>
</dbReference>
<dbReference type="EMBL" id="MTKT01002214">
    <property type="protein sequence ID" value="OWM80929.1"/>
    <property type="molecule type" value="Genomic_DNA"/>
</dbReference>
<feature type="compositionally biased region" description="Basic and acidic residues" evidence="7">
    <location>
        <begin position="740"/>
        <end position="754"/>
    </location>
</feature>
<evidence type="ECO:0000256" key="7">
    <source>
        <dbReference type="SAM" id="MobiDB-lite"/>
    </source>
</evidence>
<dbReference type="GO" id="GO:0005634">
    <property type="term" value="C:nucleus"/>
    <property type="evidence" value="ECO:0007669"/>
    <property type="project" value="TreeGrafter"/>
</dbReference>
<dbReference type="GO" id="GO:0005871">
    <property type="term" value="C:kinesin complex"/>
    <property type="evidence" value="ECO:0007669"/>
    <property type="project" value="TreeGrafter"/>
</dbReference>
<name>A0A218X8A0_PUNGR</name>
<feature type="region of interest" description="Disordered" evidence="7">
    <location>
        <begin position="665"/>
        <end position="685"/>
    </location>
</feature>
<feature type="region of interest" description="Disordered" evidence="7">
    <location>
        <begin position="725"/>
        <end position="795"/>
    </location>
</feature>
<feature type="region of interest" description="Disordered" evidence="7">
    <location>
        <begin position="902"/>
        <end position="976"/>
    </location>
</feature>
<sequence>MQEESRRVESPVSPPPCPGTVTVRRNPHRRARPTPKTGLRSSSKKPEIPNVPSFPIQDILAIDLPPNPTPAPAPAPAPVEAPISENLKVYVRIRPISIELPESVKDSSKRDVSSRYRVKHRVARSSPKKRDATAKKKSCEICVTATSASSVSLSPPKDLQEAKRIKEEVFEGFSHVFRTDSSQNEVYERMVKPLVEDFLRGTSGMLAALGPSGSGKTHTVFGSPRDPGIVPRVLQQIFGQTDGNTNSSQRSFYLSMFQICSERGKAEKAFDLSNGVELSMHQSTIKGLQEVVVTDVGHAESLIEAGMLRRATAMTNSNSQSSRSQCIINIRDVGSRHNGEVDVPMSNANLTFVDFAGAEREKKTGNQGERLLESNFINNTSMVFGLCLRSLLEHQKNPKKPLPKHFQNSLLTRYLRDYLEGKKRMALILTVKPGGEDYLETSQFLQQAAPFMKIKCDCLILLRVGSSSKFSLNLSRGTHVSGILRFNNVEETSGVVRNKRQTTAMPRTEHAKRVKISRTKASVTEEEKSRSAKDENREDRVLLHFARAMWNVLNEYKRKLKVAESEIESLRENYANETIRTAELEKELKNLKEGCNCINIYSTEAPLAQRYANTDLDASASPGADEPSISESSDEVERKVHSCLLQTPECNMQNERLTTFIWNDNMKHAGDSDPPQAQGHLDPNTHTRDHLVLMEDESVKVVSSLCGLDSFDVRAQEEYDVSVREPAFDVSSSSQSPDKAFVKQDKEQYVKTESEQPCGNEDSCGEDSELDSSRNMENLKDTGGSSEPHVLVRKDSCSTVELDDLKSNGYEVSSEQPAEVNKDVASTQVSSSANEDSGGDLEDSKLDNSRGVENLGDVGSSFQPNVLVRKDSCSTVELDDLKSDGEEVSSDQPAEVNKYVASTQVSSSVNQPEKLLKSESSPKLPNQEKPRRRLLPASSVLLRNMSYWNIDDETEKPKGNRGGKKKEKDAKEELRTKGSATLLRLLKGDLL</sequence>
<dbReference type="InterPro" id="IPR001752">
    <property type="entry name" value="Kinesin_motor_dom"/>
</dbReference>
<evidence type="ECO:0000259" key="8">
    <source>
        <dbReference type="PROSITE" id="PS50067"/>
    </source>
</evidence>
<feature type="region of interest" description="Disordered" evidence="7">
    <location>
        <begin position="878"/>
        <end position="897"/>
    </location>
</feature>
<dbReference type="PROSITE" id="PS50067">
    <property type="entry name" value="KINESIN_MOTOR_2"/>
    <property type="match status" value="1"/>
</dbReference>
<comment type="similarity">
    <text evidence="5">Belongs to the TRAFAC class myosin-kinesin ATPase superfamily. Kinesin family.</text>
</comment>
<feature type="compositionally biased region" description="Basic and acidic residues" evidence="7">
    <location>
        <begin position="523"/>
        <end position="536"/>
    </location>
</feature>
<feature type="compositionally biased region" description="Polar residues" evidence="7">
    <location>
        <begin position="902"/>
        <end position="911"/>
    </location>
</feature>
<feature type="region of interest" description="Disordered" evidence="7">
    <location>
        <begin position="60"/>
        <end position="79"/>
    </location>
</feature>
<keyword evidence="4 5" id="KW-0505">Motor protein</keyword>
<dbReference type="Pfam" id="PF00225">
    <property type="entry name" value="Kinesin"/>
    <property type="match status" value="1"/>
</dbReference>
<evidence type="ECO:0000256" key="2">
    <source>
        <dbReference type="ARBA" id="ARBA00022741"/>
    </source>
</evidence>
<feature type="region of interest" description="Disordered" evidence="7">
    <location>
        <begin position="103"/>
        <end position="133"/>
    </location>
</feature>
<feature type="coiled-coil region" evidence="6">
    <location>
        <begin position="553"/>
        <end position="594"/>
    </location>
</feature>
<organism evidence="9 10">
    <name type="scientific">Punica granatum</name>
    <name type="common">Pomegranate</name>
    <dbReference type="NCBI Taxonomy" id="22663"/>
    <lineage>
        <taxon>Eukaryota</taxon>
        <taxon>Viridiplantae</taxon>
        <taxon>Streptophyta</taxon>
        <taxon>Embryophyta</taxon>
        <taxon>Tracheophyta</taxon>
        <taxon>Spermatophyta</taxon>
        <taxon>Magnoliopsida</taxon>
        <taxon>eudicotyledons</taxon>
        <taxon>Gunneridae</taxon>
        <taxon>Pentapetalae</taxon>
        <taxon>rosids</taxon>
        <taxon>malvids</taxon>
        <taxon>Myrtales</taxon>
        <taxon>Lythraceae</taxon>
        <taxon>Punica</taxon>
    </lineage>
</organism>
<reference evidence="10" key="1">
    <citation type="journal article" date="2017" name="Plant J.">
        <title>The pomegranate (Punica granatum L.) genome and the genomics of punicalagin biosynthesis.</title>
        <authorList>
            <person name="Qin G."/>
            <person name="Xu C."/>
            <person name="Ming R."/>
            <person name="Tang H."/>
            <person name="Guyot R."/>
            <person name="Kramer E.M."/>
            <person name="Hu Y."/>
            <person name="Yi X."/>
            <person name="Qi Y."/>
            <person name="Xu X."/>
            <person name="Gao Z."/>
            <person name="Pan H."/>
            <person name="Jian J."/>
            <person name="Tian Y."/>
            <person name="Yue Z."/>
            <person name="Xu Y."/>
        </authorList>
    </citation>
    <scope>NUCLEOTIDE SEQUENCE [LARGE SCALE GENOMIC DNA]</scope>
    <source>
        <strain evidence="10">cv. Dabenzi</strain>
    </source>
</reference>